<evidence type="ECO:0000313" key="3">
    <source>
        <dbReference type="Proteomes" id="UP000054477"/>
    </source>
</evidence>
<keyword evidence="3" id="KW-1185">Reference proteome</keyword>
<sequence length="206" mass="21969">MRSPSQPSSTRPSTPSTVSSLSSTISSTSTFSPSITSAPVTPKRRGTEIITNFNGHYVSPGTGLMLRTPPTSGQGMHLPSPTKVQKEKRAPGATHANVDPFVGGGATEFVIKTKHTIKLHLPTVPLTLTSAPRDARKTEPSKGPEAMKAKVQGGNAVDNNRAVASEDFKPIYYIPHPDEYVGRDSAFPNNVYVITKGEEVGLFAAW</sequence>
<dbReference type="Proteomes" id="UP000054477">
    <property type="component" value="Unassembled WGS sequence"/>
</dbReference>
<protein>
    <submittedName>
        <fullName evidence="2">Uncharacterized protein</fullName>
    </submittedName>
</protein>
<accession>A0A0C9WVZ2</accession>
<evidence type="ECO:0000256" key="1">
    <source>
        <dbReference type="SAM" id="MobiDB-lite"/>
    </source>
</evidence>
<dbReference type="EMBL" id="KN839762">
    <property type="protein sequence ID" value="KIJ89416.1"/>
    <property type="molecule type" value="Genomic_DNA"/>
</dbReference>
<feature type="compositionally biased region" description="Low complexity" evidence="1">
    <location>
        <begin position="1"/>
        <end position="37"/>
    </location>
</feature>
<reference evidence="3" key="2">
    <citation type="submission" date="2015-01" db="EMBL/GenBank/DDBJ databases">
        <title>Evolutionary Origins and Diversification of the Mycorrhizal Mutualists.</title>
        <authorList>
            <consortium name="DOE Joint Genome Institute"/>
            <consortium name="Mycorrhizal Genomics Consortium"/>
            <person name="Kohler A."/>
            <person name="Kuo A."/>
            <person name="Nagy L.G."/>
            <person name="Floudas D."/>
            <person name="Copeland A."/>
            <person name="Barry K.W."/>
            <person name="Cichocki N."/>
            <person name="Veneault-Fourrey C."/>
            <person name="LaButti K."/>
            <person name="Lindquist E.A."/>
            <person name="Lipzen A."/>
            <person name="Lundell T."/>
            <person name="Morin E."/>
            <person name="Murat C."/>
            <person name="Riley R."/>
            <person name="Ohm R."/>
            <person name="Sun H."/>
            <person name="Tunlid A."/>
            <person name="Henrissat B."/>
            <person name="Grigoriev I.V."/>
            <person name="Hibbett D.S."/>
            <person name="Martin F."/>
        </authorList>
    </citation>
    <scope>NUCLEOTIDE SEQUENCE [LARGE SCALE GENOMIC DNA]</scope>
    <source>
        <strain evidence="3">LaAM-08-1</strain>
    </source>
</reference>
<dbReference type="OrthoDB" id="2658750at2759"/>
<organism evidence="2 3">
    <name type="scientific">Laccaria amethystina LaAM-08-1</name>
    <dbReference type="NCBI Taxonomy" id="1095629"/>
    <lineage>
        <taxon>Eukaryota</taxon>
        <taxon>Fungi</taxon>
        <taxon>Dikarya</taxon>
        <taxon>Basidiomycota</taxon>
        <taxon>Agaricomycotina</taxon>
        <taxon>Agaricomycetes</taxon>
        <taxon>Agaricomycetidae</taxon>
        <taxon>Agaricales</taxon>
        <taxon>Agaricineae</taxon>
        <taxon>Hydnangiaceae</taxon>
        <taxon>Laccaria</taxon>
    </lineage>
</organism>
<reference evidence="2 3" key="1">
    <citation type="submission" date="2014-04" db="EMBL/GenBank/DDBJ databases">
        <authorList>
            <consortium name="DOE Joint Genome Institute"/>
            <person name="Kuo A."/>
            <person name="Kohler A."/>
            <person name="Nagy L.G."/>
            <person name="Floudas D."/>
            <person name="Copeland A."/>
            <person name="Barry K.W."/>
            <person name="Cichocki N."/>
            <person name="Veneault-Fourrey C."/>
            <person name="LaButti K."/>
            <person name="Lindquist E.A."/>
            <person name="Lipzen A."/>
            <person name="Lundell T."/>
            <person name="Morin E."/>
            <person name="Murat C."/>
            <person name="Sun H."/>
            <person name="Tunlid A."/>
            <person name="Henrissat B."/>
            <person name="Grigoriev I.V."/>
            <person name="Hibbett D.S."/>
            <person name="Martin F."/>
            <person name="Nordberg H.P."/>
            <person name="Cantor M.N."/>
            <person name="Hua S.X."/>
        </authorList>
    </citation>
    <scope>NUCLEOTIDE SEQUENCE [LARGE SCALE GENOMIC DNA]</scope>
    <source>
        <strain evidence="2 3">LaAM-08-1</strain>
    </source>
</reference>
<proteinExistence type="predicted"/>
<evidence type="ECO:0000313" key="2">
    <source>
        <dbReference type="EMBL" id="KIJ89416.1"/>
    </source>
</evidence>
<gene>
    <name evidence="2" type="ORF">K443DRAFT_118019</name>
</gene>
<feature type="region of interest" description="Disordered" evidence="1">
    <location>
        <begin position="1"/>
        <end position="43"/>
    </location>
</feature>
<dbReference type="HOGENOM" id="CLU_1332101_0_0_1"/>
<name>A0A0C9WVZ2_9AGAR</name>
<dbReference type="AlphaFoldDB" id="A0A0C9WVZ2"/>